<gene>
    <name evidence="1" type="ORF">Bhyg_11575</name>
</gene>
<evidence type="ECO:0000313" key="1">
    <source>
        <dbReference type="EMBL" id="KAJ6638837.1"/>
    </source>
</evidence>
<comment type="caution">
    <text evidence="1">The sequence shown here is derived from an EMBL/GenBank/DDBJ whole genome shotgun (WGS) entry which is preliminary data.</text>
</comment>
<sequence length="218" mass="24570">MYIDVSYPGIVTHITVYTVPLYKTLAHNYVVPDDVLTNGVAKHWARTTDQISLYWFPAFKEVVVANWTIVDAETPGNAWTNDHVPPTYKNFNFLTGILKEIVFGLTSSTCALANSLGYKFLHILEYYLELALLIKIPDFVPIYTEDGIKAQNPAVGYYDLMFAPICYDEPQGFLGAACPWSSHENGVTFVDNETDILAIASLAFTEEEVPRNNPKYHF</sequence>
<dbReference type="Proteomes" id="UP001151699">
    <property type="component" value="Chromosome X"/>
</dbReference>
<keyword evidence="2" id="KW-1185">Reference proteome</keyword>
<evidence type="ECO:0000313" key="2">
    <source>
        <dbReference type="Proteomes" id="UP001151699"/>
    </source>
</evidence>
<organism evidence="1 2">
    <name type="scientific">Pseudolycoriella hygida</name>
    <dbReference type="NCBI Taxonomy" id="35572"/>
    <lineage>
        <taxon>Eukaryota</taxon>
        <taxon>Metazoa</taxon>
        <taxon>Ecdysozoa</taxon>
        <taxon>Arthropoda</taxon>
        <taxon>Hexapoda</taxon>
        <taxon>Insecta</taxon>
        <taxon>Pterygota</taxon>
        <taxon>Neoptera</taxon>
        <taxon>Endopterygota</taxon>
        <taxon>Diptera</taxon>
        <taxon>Nematocera</taxon>
        <taxon>Sciaroidea</taxon>
        <taxon>Sciaridae</taxon>
        <taxon>Pseudolycoriella</taxon>
    </lineage>
</organism>
<dbReference type="EMBL" id="WJQU01000003">
    <property type="protein sequence ID" value="KAJ6638837.1"/>
    <property type="molecule type" value="Genomic_DNA"/>
</dbReference>
<dbReference type="OrthoDB" id="371463at2759"/>
<accession>A0A9Q0RZQ3</accession>
<dbReference type="AlphaFoldDB" id="A0A9Q0RZQ3"/>
<name>A0A9Q0RZQ3_9DIPT</name>
<proteinExistence type="predicted"/>
<protein>
    <submittedName>
        <fullName evidence="1">Uncharacterized protein</fullName>
    </submittedName>
</protein>
<reference evidence="1" key="1">
    <citation type="submission" date="2022-07" db="EMBL/GenBank/DDBJ databases">
        <authorList>
            <person name="Trinca V."/>
            <person name="Uliana J.V.C."/>
            <person name="Torres T.T."/>
            <person name="Ward R.J."/>
            <person name="Monesi N."/>
        </authorList>
    </citation>
    <scope>NUCLEOTIDE SEQUENCE</scope>
    <source>
        <strain evidence="1">HSMRA1968</strain>
        <tissue evidence="1">Whole embryos</tissue>
    </source>
</reference>